<evidence type="ECO:0000259" key="4">
    <source>
        <dbReference type="Pfam" id="PF21075"/>
    </source>
</evidence>
<dbReference type="Pfam" id="PF21073">
    <property type="entry name" value="GDH_HM1"/>
    <property type="match status" value="1"/>
</dbReference>
<dbReference type="InterPro" id="IPR049062">
    <property type="entry name" value="NAD_Glu_DH_ACT2"/>
</dbReference>
<dbReference type="PANTHER" id="PTHR43403">
    <property type="entry name" value="NAD-SPECIFIC GLUTAMATE DEHYDROGENASE"/>
    <property type="match status" value="1"/>
</dbReference>
<feature type="region of interest" description="Disordered" evidence="1">
    <location>
        <begin position="216"/>
        <end position="240"/>
    </location>
</feature>
<dbReference type="Pfam" id="PF21074">
    <property type="entry name" value="GDH_C"/>
    <property type="match status" value="1"/>
</dbReference>
<dbReference type="PANTHER" id="PTHR43403:SF1">
    <property type="entry name" value="NAD-SPECIFIC GLUTAMATE DEHYDROGENASE"/>
    <property type="match status" value="1"/>
</dbReference>
<dbReference type="InterPro" id="IPR024727">
    <property type="entry name" value="NAD_Glu_DH_N_ACT1"/>
</dbReference>
<comment type="caution">
    <text evidence="7">The sequence shown here is derived from an EMBL/GenBank/DDBJ whole genome shotgun (WGS) entry which is preliminary data.</text>
</comment>
<dbReference type="SUPFAM" id="SSF53223">
    <property type="entry name" value="Aminoacid dehydrogenase-like, N-terminal domain"/>
    <property type="match status" value="1"/>
</dbReference>
<dbReference type="InterPro" id="IPR007780">
    <property type="entry name" value="NAD_Glu_DH_bac"/>
</dbReference>
<dbReference type="PIRSF" id="PIRSF036761">
    <property type="entry name" value="GDH_Mll4104"/>
    <property type="match status" value="1"/>
</dbReference>
<protein>
    <submittedName>
        <fullName evidence="7">NAD-glutamate dehydrogenase</fullName>
    </submittedName>
</protein>
<evidence type="ECO:0000259" key="3">
    <source>
        <dbReference type="Pfam" id="PF21074"/>
    </source>
</evidence>
<dbReference type="Pfam" id="PF05088">
    <property type="entry name" value="Bac_GDH_CD"/>
    <property type="match status" value="1"/>
</dbReference>
<dbReference type="Pfam" id="PF21079">
    <property type="entry name" value="GDH_HM2"/>
    <property type="match status" value="1"/>
</dbReference>
<feature type="domain" description="NAD-glutamate dehydrogenase N-terminal ACT1" evidence="4">
    <location>
        <begin position="43"/>
        <end position="176"/>
    </location>
</feature>
<evidence type="ECO:0000313" key="8">
    <source>
        <dbReference type="Proteomes" id="UP001277761"/>
    </source>
</evidence>
<evidence type="ECO:0000313" key="7">
    <source>
        <dbReference type="EMBL" id="MDX8153184.1"/>
    </source>
</evidence>
<dbReference type="InterPro" id="IPR049059">
    <property type="entry name" value="NAD_Glu_DH_HM1"/>
</dbReference>
<dbReference type="Proteomes" id="UP001277761">
    <property type="component" value="Unassembled WGS sequence"/>
</dbReference>
<dbReference type="InterPro" id="IPR046346">
    <property type="entry name" value="Aminoacid_DH-like_N_sf"/>
</dbReference>
<gene>
    <name evidence="7" type="ORF">SK069_16420</name>
</gene>
<evidence type="ECO:0000259" key="2">
    <source>
        <dbReference type="Pfam" id="PF05088"/>
    </source>
</evidence>
<dbReference type="Pfam" id="PF21075">
    <property type="entry name" value="GDH_ACT1"/>
    <property type="match status" value="1"/>
</dbReference>
<feature type="domain" description="NAD-glutamate dehydrogenase ACT3" evidence="6">
    <location>
        <begin position="575"/>
        <end position="642"/>
    </location>
</feature>
<feature type="compositionally biased region" description="Acidic residues" evidence="1">
    <location>
        <begin position="229"/>
        <end position="240"/>
    </location>
</feature>
<dbReference type="InterPro" id="IPR049058">
    <property type="entry name" value="NAD_Glu_DH_HM2"/>
</dbReference>
<evidence type="ECO:0000259" key="5">
    <source>
        <dbReference type="Pfam" id="PF21076"/>
    </source>
</evidence>
<dbReference type="Gene3D" id="3.40.50.720">
    <property type="entry name" value="NAD(P)-binding Rossmann-like Domain"/>
    <property type="match status" value="1"/>
</dbReference>
<dbReference type="SUPFAM" id="SSF51735">
    <property type="entry name" value="NAD(P)-binding Rossmann-fold domains"/>
    <property type="match status" value="1"/>
</dbReference>
<dbReference type="EMBL" id="JAXAVX010000011">
    <property type="protein sequence ID" value="MDX8153184.1"/>
    <property type="molecule type" value="Genomic_DNA"/>
</dbReference>
<feature type="domain" description="NAD-glutamate dehydrogenase ACT2" evidence="5">
    <location>
        <begin position="425"/>
        <end position="510"/>
    </location>
</feature>
<dbReference type="Pfam" id="PF21077">
    <property type="entry name" value="GDH_ACT3"/>
    <property type="match status" value="1"/>
</dbReference>
<name>A0ABU4VQ37_9ACTN</name>
<proteinExistence type="predicted"/>
<evidence type="ECO:0000256" key="1">
    <source>
        <dbReference type="SAM" id="MobiDB-lite"/>
    </source>
</evidence>
<feature type="compositionally biased region" description="Basic and acidic residues" evidence="1">
    <location>
        <begin position="216"/>
        <end position="228"/>
    </location>
</feature>
<organism evidence="7 8">
    <name type="scientific">Patulibacter brassicae</name>
    <dbReference type="NCBI Taxonomy" id="1705717"/>
    <lineage>
        <taxon>Bacteria</taxon>
        <taxon>Bacillati</taxon>
        <taxon>Actinomycetota</taxon>
        <taxon>Thermoleophilia</taxon>
        <taxon>Solirubrobacterales</taxon>
        <taxon>Patulibacteraceae</taxon>
        <taxon>Patulibacter</taxon>
    </lineage>
</organism>
<feature type="domain" description="NAD-glutamate dehydrogenase catalytic" evidence="2">
    <location>
        <begin position="753"/>
        <end position="1240"/>
    </location>
</feature>
<sequence length="1630" mass="177334">MQDESMVQAVLDAIPATAADGLEGLDALVGEYLRRDAPGDVGDEAAVLAGLLVLAAGRADGTVAVRVFTPTRDDDGYETPGSVLETNAADQPFLVDTILEQVRAHGLEPRVVRHPVVGVQRDERRRLRRIITLDSDTTPDDPGTRQEQEGTRAESLVHVELDRRLRPEEVAALEDAVRGALSDARRIVADFRALRDRVQEIADAVARDGDGRTFARVGRDGLRPRDDAETATDEDPGDDPDEVAAFLRWLGEENAVLLGAADHRLDDGALVAGSALGLLAPEQAGAAGREPIDPPAEGTLERLRGGELISIGHTVALSPVHRRARMEDVAVRVDGPDGALLRRVVLLVASRAYASPASEMPLLRGTLHRILRDERVLPGSHDWKAIVALFDSFPKDELFALSAADVRRTLVRFVDLGPGRVALHARETADGRTATIVVAVPRSSYDAGVRDALRDLARERFGTDRMATHEVLGEGDHAYLHLQLYDPDGLRRVDVDGLQEAAERIARSWDDRLRESLVARHGEERGGVLAARWSPRLPGHYKAGADPVGAVHDIEALQQLSTGSDDLLVTLKHEPGEAQDAGTTRVAFVVRGAKVELSRAMPILEHLGLHVVEERPTQLRGGEPVWIQDFGVLGPDGPLDLDRCGDRVAAAITAAWRGETESDTLNRLVVLTPLAHDRLEVLRAYRRYRQRIGSRFTERYQNDVIVQHHAITEKLVRLFELRFGGPGSDDPGAAPRVDEPRDEAAEQALRDEILADLDEVSSLDHDRILRNQLQAIDATYRTNAYVPGRGALAFKLKSAEVPAIPHPTPLWEIYVHGHDVEGIHLRGGMIARGGLRWSDREDYRTEVLGLMRAQMVKNAVIVPAGAKGGFLLRGPAPTDQATAREAVRRGYVTFISALLDVTDDLRDGEVVHPDHVRVLDGEDHYLVVAADKGTATFSDTANEIAVRRGFWLGDAFASGGSAGYDHKALGITARGAWESVKRHFLERGVDPESDPITAVGIGDMSGDVFGNGMLLSRSLRLVAAYDHRHVFLDPDPQDAEASWQERRRLFELERSSWDDYDRALLSEGGGIFPRTAKHVETTPQIREALGIEAERLAPSELIQAILRAPVDLLWNGGIGTVVKASWERDADAEDRASDAIRVDARDLRCRVVGEGGNLGFTQSARIEFAMAGGAINADFIDNSAGVDSSDHEVNLKILLDDAVRRGLLDGDERNALLEQVTDEVVAHVLDDSVAQARVLTGEERRAAERTQAAEELMTSLEHEGHFDRATLDLPGGEELADRRAAGRGLTRPELSVLVASAKLSISRALLDSPLPDDPGLEGDLAAYFPAPLRERFGDLVAEHPLRRELVATILANEVVNTMGPTIVARRAAEFAVPPSRVVRALRIAIGAADARRWWAAVEETDVEPDVRWGLRAVVDELVRATSRFHLAGARDGDEDLAVTIERHREGMAEIRERLDDLAPSDAREARVVAAIEAGVPAELARAVHAGPALQLAPWVVAGAQRIDRSVLDVAVATLRTEPLLGLQALHDAIDALPRGERTTRWAAQGLRDDLLEARADIARAALAAADAGTAPGDAVEAWIERCASDRGRLRALLRDLPADPRGQEASTAAAATLAIRRLWAIAEREA</sequence>
<dbReference type="InterPro" id="IPR049056">
    <property type="entry name" value="NAD_Glu_DH_HM3"/>
</dbReference>
<feature type="domain" description="NAD-specific glutamate dehydrogenase C-terminal" evidence="3">
    <location>
        <begin position="1286"/>
        <end position="1605"/>
    </location>
</feature>
<reference evidence="7 8" key="1">
    <citation type="submission" date="2023-11" db="EMBL/GenBank/DDBJ databases">
        <authorList>
            <person name="Xu M."/>
            <person name="Jiang T."/>
        </authorList>
    </citation>
    <scope>NUCLEOTIDE SEQUENCE [LARGE SCALE GENOMIC DNA]</scope>
    <source>
        <strain evidence="7 8">SD</strain>
    </source>
</reference>
<accession>A0ABU4VQ37</accession>
<dbReference type="Pfam" id="PF21078">
    <property type="entry name" value="GDH_HM3"/>
    <property type="match status" value="1"/>
</dbReference>
<dbReference type="InterPro" id="IPR049064">
    <property type="entry name" value="NAD_Glu_DH_ACT3"/>
</dbReference>
<dbReference type="RefSeq" id="WP_319955335.1">
    <property type="nucleotide sequence ID" value="NZ_JAXAVX010000011.1"/>
</dbReference>
<dbReference type="InterPro" id="IPR048381">
    <property type="entry name" value="GDH_C"/>
</dbReference>
<keyword evidence="8" id="KW-1185">Reference proteome</keyword>
<dbReference type="InterPro" id="IPR028971">
    <property type="entry name" value="NAD-GDH_cat"/>
</dbReference>
<dbReference type="Pfam" id="PF21076">
    <property type="entry name" value="GDH_ACT2"/>
    <property type="match status" value="1"/>
</dbReference>
<evidence type="ECO:0000259" key="6">
    <source>
        <dbReference type="Pfam" id="PF21077"/>
    </source>
</evidence>
<dbReference type="InterPro" id="IPR036291">
    <property type="entry name" value="NAD(P)-bd_dom_sf"/>
</dbReference>